<dbReference type="AlphaFoldDB" id="A0A4S4MRN3"/>
<comment type="caution">
    <text evidence="4">The sequence shown here is derived from an EMBL/GenBank/DDBJ whole genome shotgun (WGS) entry which is preliminary data.</text>
</comment>
<dbReference type="OrthoDB" id="2686251at2759"/>
<keyword evidence="5" id="KW-1185">Reference proteome</keyword>
<feature type="compositionally biased region" description="Basic and acidic residues" evidence="1">
    <location>
        <begin position="33"/>
        <end position="45"/>
    </location>
</feature>
<sequence>MSAAPTASIDNTPDTCTKSVVSIQEAQIQPEPSTDHPVKSEHHDEDENGQDAAERNRDRPVTIPTVDIESLVVELLKKMVRKAIIDESAAKGAANNRDRGALSEQSPRAHISSDRVQDPPHPPPVCLSPAELVQQIVTILNQSTIVRAEQDVRSRFWKLYKTEAEEFHVDFIGKYGGELDISLIFSNLAADPNSTIQVLLMMVVRSLNNTAFPGQDLVLPQFTGPDRTTVWVQSLLYASLGAGLFAALAAMLGKEWLSYYSRIPTLSWLLLVWPLKWIGLK</sequence>
<keyword evidence="2" id="KW-1133">Transmembrane helix</keyword>
<feature type="region of interest" description="Disordered" evidence="1">
    <location>
        <begin position="91"/>
        <end position="122"/>
    </location>
</feature>
<protein>
    <recommendedName>
        <fullName evidence="3">DUF6535 domain-containing protein</fullName>
    </recommendedName>
</protein>
<gene>
    <name evidence="4" type="ORF">EUX98_g6138</name>
</gene>
<feature type="transmembrane region" description="Helical" evidence="2">
    <location>
        <begin position="235"/>
        <end position="253"/>
    </location>
</feature>
<name>A0A4S4MRN3_9APHY</name>
<dbReference type="Proteomes" id="UP000308730">
    <property type="component" value="Unassembled WGS sequence"/>
</dbReference>
<feature type="region of interest" description="Disordered" evidence="1">
    <location>
        <begin position="1"/>
        <end position="61"/>
    </location>
</feature>
<accession>A0A4S4MRN3</accession>
<keyword evidence="2" id="KW-0812">Transmembrane</keyword>
<feature type="domain" description="DUF6535" evidence="3">
    <location>
        <begin position="157"/>
        <end position="262"/>
    </location>
</feature>
<dbReference type="InterPro" id="IPR045338">
    <property type="entry name" value="DUF6535"/>
</dbReference>
<evidence type="ECO:0000313" key="5">
    <source>
        <dbReference type="Proteomes" id="UP000308730"/>
    </source>
</evidence>
<evidence type="ECO:0000313" key="4">
    <source>
        <dbReference type="EMBL" id="THH28057.1"/>
    </source>
</evidence>
<evidence type="ECO:0000256" key="1">
    <source>
        <dbReference type="SAM" id="MobiDB-lite"/>
    </source>
</evidence>
<proteinExistence type="predicted"/>
<reference evidence="4 5" key="1">
    <citation type="submission" date="2019-02" db="EMBL/GenBank/DDBJ databases">
        <title>Genome sequencing of the rare red list fungi Antrodiella citrinella (Flaviporus citrinellus).</title>
        <authorList>
            <person name="Buettner E."/>
            <person name="Kellner H."/>
        </authorList>
    </citation>
    <scope>NUCLEOTIDE SEQUENCE [LARGE SCALE GENOMIC DNA]</scope>
    <source>
        <strain evidence="4 5">DSM 108506</strain>
    </source>
</reference>
<feature type="compositionally biased region" description="Polar residues" evidence="1">
    <location>
        <begin position="8"/>
        <end position="32"/>
    </location>
</feature>
<keyword evidence="2" id="KW-0472">Membrane</keyword>
<organism evidence="4 5">
    <name type="scientific">Antrodiella citrinella</name>
    <dbReference type="NCBI Taxonomy" id="2447956"/>
    <lineage>
        <taxon>Eukaryota</taxon>
        <taxon>Fungi</taxon>
        <taxon>Dikarya</taxon>
        <taxon>Basidiomycota</taxon>
        <taxon>Agaricomycotina</taxon>
        <taxon>Agaricomycetes</taxon>
        <taxon>Polyporales</taxon>
        <taxon>Steccherinaceae</taxon>
        <taxon>Antrodiella</taxon>
    </lineage>
</organism>
<dbReference type="EMBL" id="SGPM01000205">
    <property type="protein sequence ID" value="THH28057.1"/>
    <property type="molecule type" value="Genomic_DNA"/>
</dbReference>
<dbReference type="Pfam" id="PF20153">
    <property type="entry name" value="DUF6535"/>
    <property type="match status" value="1"/>
</dbReference>
<evidence type="ECO:0000256" key="2">
    <source>
        <dbReference type="SAM" id="Phobius"/>
    </source>
</evidence>
<evidence type="ECO:0000259" key="3">
    <source>
        <dbReference type="Pfam" id="PF20153"/>
    </source>
</evidence>